<dbReference type="InterPro" id="IPR029058">
    <property type="entry name" value="AB_hydrolase_fold"/>
</dbReference>
<dbReference type="PANTHER" id="PTHR43918:SF4">
    <property type="entry name" value="CARBOXYLIC ESTER HYDROLASE"/>
    <property type="match status" value="1"/>
</dbReference>
<dbReference type="PROSITE" id="PS00122">
    <property type="entry name" value="CARBOXYLESTERASE_B_1"/>
    <property type="match status" value="1"/>
</dbReference>
<reference evidence="6" key="1">
    <citation type="journal article" date="2019" name="Int. J. Syst. Evol. Microbiol.">
        <title>The Global Catalogue of Microorganisms (GCM) 10K type strain sequencing project: providing services to taxonomists for standard genome sequencing and annotation.</title>
        <authorList>
            <consortium name="The Broad Institute Genomics Platform"/>
            <consortium name="The Broad Institute Genome Sequencing Center for Infectious Disease"/>
            <person name="Wu L."/>
            <person name="Ma J."/>
        </authorList>
    </citation>
    <scope>NUCLEOTIDE SEQUENCE [LARGE SCALE GENOMIC DNA]</scope>
    <source>
        <strain evidence="6">CGMCC 4.7152</strain>
    </source>
</reference>
<dbReference type="InterPro" id="IPR050654">
    <property type="entry name" value="AChE-related_enzymes"/>
</dbReference>
<organism evidence="5 6">
    <name type="scientific">Dactylosporangium cerinum</name>
    <dbReference type="NCBI Taxonomy" id="1434730"/>
    <lineage>
        <taxon>Bacteria</taxon>
        <taxon>Bacillati</taxon>
        <taxon>Actinomycetota</taxon>
        <taxon>Actinomycetes</taxon>
        <taxon>Micromonosporales</taxon>
        <taxon>Micromonosporaceae</taxon>
        <taxon>Dactylosporangium</taxon>
    </lineage>
</organism>
<dbReference type="InterPro" id="IPR019826">
    <property type="entry name" value="Carboxylesterase_B_AS"/>
</dbReference>
<dbReference type="EC" id="3.1.1.-" evidence="3"/>
<dbReference type="PANTHER" id="PTHR43918">
    <property type="entry name" value="ACETYLCHOLINESTERASE"/>
    <property type="match status" value="1"/>
</dbReference>
<evidence type="ECO:0000256" key="3">
    <source>
        <dbReference type="RuleBase" id="RU361235"/>
    </source>
</evidence>
<protein>
    <recommendedName>
        <fullName evidence="3">Carboxylic ester hydrolase</fullName>
        <ecNumber evidence="3">3.1.1.-</ecNumber>
    </recommendedName>
</protein>
<dbReference type="Proteomes" id="UP001595912">
    <property type="component" value="Unassembled WGS sequence"/>
</dbReference>
<proteinExistence type="inferred from homology"/>
<sequence length="492" mass="50090">MIVMTTSGAVRGRSCTGGGAVFLGVPYAAAPTGRDRFTAPRPHAGWTGVRDATVPGPTAPQLARDLFGGLDMAPYFGPGWCRGADHLTVDVWAPARGHRPAPVMVFVHGGGFVSGSTRAPLYDGGAFARDGVVLVTVNYRLGIPGFLSLPDAPDNRGLLDVLAALRWTAANAANFGGDPGAVTLFGQSAGATIVGGVLSDPRSAGLVRRAVMQSGSGTFTAAQAAIVTAAAGRALGVPATAAALADVPDERLVAAVPRLAGLDLRTPAGHDPLGGITPFGLVLPEPPAVTVAAGAARDVDLLIGANADEGALYLAPLGLLPGTTGADLRATAARFHDRPDDVVRAYRTARPGATAADLRTAILGDGLFGAATRRMAAAHAGRDQGKGATFGYRFGWRSDALDGQLGASHVMELPFVFDVAGLAALHGSGALLGTTAAPADLARRTHAAWVRFAATGDPGWPAQGPGRRGVQQIGATWRFVDDPDPLEVAAWS</sequence>
<accession>A0ABV9WI23</accession>
<dbReference type="Pfam" id="PF00135">
    <property type="entry name" value="COesterase"/>
    <property type="match status" value="1"/>
</dbReference>
<gene>
    <name evidence="5" type="ORF">ACFPIJ_59350</name>
</gene>
<dbReference type="SUPFAM" id="SSF53474">
    <property type="entry name" value="alpha/beta-Hydrolases"/>
    <property type="match status" value="1"/>
</dbReference>
<evidence type="ECO:0000313" key="5">
    <source>
        <dbReference type="EMBL" id="MFC5007754.1"/>
    </source>
</evidence>
<dbReference type="InterPro" id="IPR002018">
    <property type="entry name" value="CarbesteraseB"/>
</dbReference>
<dbReference type="RefSeq" id="WP_380128395.1">
    <property type="nucleotide sequence ID" value="NZ_JBHSIU010000130.1"/>
</dbReference>
<feature type="domain" description="Carboxylesterase type B" evidence="4">
    <location>
        <begin position="2"/>
        <end position="459"/>
    </location>
</feature>
<evidence type="ECO:0000256" key="1">
    <source>
        <dbReference type="ARBA" id="ARBA00005964"/>
    </source>
</evidence>
<evidence type="ECO:0000259" key="4">
    <source>
        <dbReference type="Pfam" id="PF00135"/>
    </source>
</evidence>
<comment type="caution">
    <text evidence="5">The sequence shown here is derived from an EMBL/GenBank/DDBJ whole genome shotgun (WGS) entry which is preliminary data.</text>
</comment>
<evidence type="ECO:0000313" key="6">
    <source>
        <dbReference type="Proteomes" id="UP001595912"/>
    </source>
</evidence>
<evidence type="ECO:0000256" key="2">
    <source>
        <dbReference type="ARBA" id="ARBA00022801"/>
    </source>
</evidence>
<dbReference type="EMBL" id="JBHSIU010000130">
    <property type="protein sequence ID" value="MFC5007754.1"/>
    <property type="molecule type" value="Genomic_DNA"/>
</dbReference>
<dbReference type="Gene3D" id="3.40.50.1820">
    <property type="entry name" value="alpha/beta hydrolase"/>
    <property type="match status" value="1"/>
</dbReference>
<keyword evidence="6" id="KW-1185">Reference proteome</keyword>
<comment type="similarity">
    <text evidence="1 3">Belongs to the type-B carboxylesterase/lipase family.</text>
</comment>
<keyword evidence="2 3" id="KW-0378">Hydrolase</keyword>
<name>A0ABV9WI23_9ACTN</name>